<dbReference type="InterPro" id="IPR017853">
    <property type="entry name" value="GH"/>
</dbReference>
<dbReference type="PANTHER" id="PTHR31352:SF47">
    <property type="entry name" value="BETA-AMYLASE 7"/>
    <property type="match status" value="1"/>
</dbReference>
<organism evidence="5 6">
    <name type="scientific">Malus domestica</name>
    <name type="common">Apple</name>
    <name type="synonym">Pyrus malus</name>
    <dbReference type="NCBI Taxonomy" id="3750"/>
    <lineage>
        <taxon>Eukaryota</taxon>
        <taxon>Viridiplantae</taxon>
        <taxon>Streptophyta</taxon>
        <taxon>Embryophyta</taxon>
        <taxon>Tracheophyta</taxon>
        <taxon>Spermatophyta</taxon>
        <taxon>Magnoliopsida</taxon>
        <taxon>eudicotyledons</taxon>
        <taxon>Gunneridae</taxon>
        <taxon>Pentapetalae</taxon>
        <taxon>rosids</taxon>
        <taxon>fabids</taxon>
        <taxon>Rosales</taxon>
        <taxon>Rosaceae</taxon>
        <taxon>Amygdaloideae</taxon>
        <taxon>Maleae</taxon>
        <taxon>Malus</taxon>
    </lineage>
</organism>
<evidence type="ECO:0000256" key="2">
    <source>
        <dbReference type="ARBA" id="ARBA00023277"/>
    </source>
</evidence>
<evidence type="ECO:0000256" key="3">
    <source>
        <dbReference type="ARBA" id="ARBA00023326"/>
    </source>
</evidence>
<gene>
    <name evidence="5" type="ORF">DVH24_001650</name>
</gene>
<accession>A0A498I3P2</accession>
<evidence type="ECO:0000313" key="5">
    <source>
        <dbReference type="EMBL" id="RXH76071.1"/>
    </source>
</evidence>
<dbReference type="Pfam" id="PF01373">
    <property type="entry name" value="Glyco_hydro_14"/>
    <property type="match status" value="1"/>
</dbReference>
<keyword evidence="4" id="KW-0326">Glycosidase</keyword>
<keyword evidence="6" id="KW-1185">Reference proteome</keyword>
<dbReference type="EC" id="3.2.1.2" evidence="4"/>
<protein>
    <recommendedName>
        <fullName evidence="4">Beta-amylase</fullName>
        <ecNumber evidence="4">3.2.1.2</ecNumber>
    </recommendedName>
</protein>
<dbReference type="GO" id="GO:0000272">
    <property type="term" value="P:polysaccharide catabolic process"/>
    <property type="evidence" value="ECO:0007669"/>
    <property type="project" value="UniProtKB-KW"/>
</dbReference>
<proteinExistence type="inferred from homology"/>
<evidence type="ECO:0000256" key="1">
    <source>
        <dbReference type="ARBA" id="ARBA00005652"/>
    </source>
</evidence>
<comment type="catalytic activity">
    <reaction evidence="4">
        <text>Hydrolysis of (1-&gt;4)-alpha-D-glucosidic linkages in polysaccharides so as to remove successive maltose units from the non-reducing ends of the chains.</text>
        <dbReference type="EC" id="3.2.1.2"/>
    </reaction>
</comment>
<comment type="caution">
    <text evidence="5">The sequence shown here is derived from an EMBL/GenBank/DDBJ whole genome shotgun (WGS) entry which is preliminary data.</text>
</comment>
<comment type="similarity">
    <text evidence="1 4">Belongs to the glycosyl hydrolase 14 family.</text>
</comment>
<dbReference type="InterPro" id="IPR001554">
    <property type="entry name" value="Glyco_hydro_14"/>
</dbReference>
<reference evidence="5 6" key="1">
    <citation type="submission" date="2018-10" db="EMBL/GenBank/DDBJ databases">
        <title>A high-quality apple genome assembly.</title>
        <authorList>
            <person name="Hu J."/>
        </authorList>
    </citation>
    <scope>NUCLEOTIDE SEQUENCE [LARGE SCALE GENOMIC DNA]</scope>
    <source>
        <strain evidence="6">cv. HFTH1</strain>
        <tissue evidence="5">Young leaf</tissue>
    </source>
</reference>
<dbReference type="EMBL" id="RDQH01000340">
    <property type="protein sequence ID" value="RXH76071.1"/>
    <property type="molecule type" value="Genomic_DNA"/>
</dbReference>
<name>A0A498I3P2_MALDO</name>
<dbReference type="STRING" id="3750.A0A498I3P2"/>
<evidence type="ECO:0000313" key="6">
    <source>
        <dbReference type="Proteomes" id="UP000290289"/>
    </source>
</evidence>
<dbReference type="Gene3D" id="3.20.20.80">
    <property type="entry name" value="Glycosidases"/>
    <property type="match status" value="1"/>
</dbReference>
<dbReference type="SUPFAM" id="SSF51445">
    <property type="entry name" value="(Trans)glycosidases"/>
    <property type="match status" value="1"/>
</dbReference>
<dbReference type="Proteomes" id="UP000290289">
    <property type="component" value="Chromosome 14"/>
</dbReference>
<keyword evidence="4" id="KW-0378">Hydrolase</keyword>
<dbReference type="AlphaFoldDB" id="A0A498I3P2"/>
<keyword evidence="3 4" id="KW-0624">Polysaccharide degradation</keyword>
<keyword evidence="2 4" id="KW-0119">Carbohydrate metabolism</keyword>
<dbReference type="GO" id="GO:0016161">
    <property type="term" value="F:beta-amylase activity"/>
    <property type="evidence" value="ECO:0007669"/>
    <property type="project" value="UniProtKB-EC"/>
</dbReference>
<evidence type="ECO:0000256" key="4">
    <source>
        <dbReference type="RuleBase" id="RU000509"/>
    </source>
</evidence>
<feature type="non-terminal residue" evidence="5">
    <location>
        <position position="1"/>
    </location>
</feature>
<dbReference type="PANTHER" id="PTHR31352">
    <property type="entry name" value="BETA-AMYLASE 1, CHLOROPLASTIC"/>
    <property type="match status" value="1"/>
</dbReference>
<sequence>KRNTECLTWGIDKERVLRGRTAVEEGIISEIEVGLGLCGELQYPSYPEQHGWKYPGIGEFQGLLIYWIGGRIAETAALRASFQQEVAVWHKLDHPNIPEV</sequence>